<dbReference type="SUPFAM" id="SSF56672">
    <property type="entry name" value="DNA/RNA polymerases"/>
    <property type="match status" value="1"/>
</dbReference>
<evidence type="ECO:0000256" key="2">
    <source>
        <dbReference type="ARBA" id="ARBA00022484"/>
    </source>
</evidence>
<dbReference type="InterPro" id="IPR007096">
    <property type="entry name" value="RNA-dir_Rpol_cat_phage"/>
</dbReference>
<keyword evidence="4" id="KW-0548">Nucleotidyltransferase</keyword>
<evidence type="ECO:0000256" key="4">
    <source>
        <dbReference type="ARBA" id="ARBA00022695"/>
    </source>
</evidence>
<dbReference type="KEGG" id="vg:80400541"/>
<dbReference type="InterPro" id="IPR043502">
    <property type="entry name" value="DNA/RNA_pol_sf"/>
</dbReference>
<comment type="catalytic activity">
    <reaction evidence="8">
        <text>RNA(n) + a ribonucleoside 5'-triphosphate = RNA(n+1) + diphosphate</text>
        <dbReference type="Rhea" id="RHEA:21248"/>
        <dbReference type="Rhea" id="RHEA-COMP:14527"/>
        <dbReference type="Rhea" id="RHEA-COMP:17342"/>
        <dbReference type="ChEBI" id="CHEBI:33019"/>
        <dbReference type="ChEBI" id="CHEBI:61557"/>
        <dbReference type="ChEBI" id="CHEBI:140395"/>
        <dbReference type="EC" id="2.7.7.48"/>
    </reaction>
</comment>
<keyword evidence="12" id="KW-1185">Reference proteome</keyword>
<dbReference type="RefSeq" id="YP_010770956.1">
    <property type="nucleotide sequence ID" value="NC_074442.1"/>
</dbReference>
<dbReference type="Pfam" id="PF03431">
    <property type="entry name" value="RNA_replicase_B"/>
    <property type="match status" value="1"/>
</dbReference>
<gene>
    <name evidence="11" type="primary">SRR6253161_3_3</name>
</gene>
<dbReference type="EMBL" id="BK014133">
    <property type="protein sequence ID" value="DAD52536.1"/>
    <property type="molecule type" value="Genomic_RNA"/>
</dbReference>
<keyword evidence="5" id="KW-0547">Nucleotide-binding</keyword>
<dbReference type="GeneID" id="80400541"/>
<dbReference type="GO" id="GO:0000166">
    <property type="term" value="F:nucleotide binding"/>
    <property type="evidence" value="ECO:0007669"/>
    <property type="project" value="UniProtKB-KW"/>
</dbReference>
<sequence>MNDRPRFLATLLDELADQLSLSAGLDQKYIWSRYEHEGLSFLTITLPSFCDGIERALERGSATPDDFPAFARKKNGCLPKFLSGFTSRMFTPCGVLMEHFDPDVLFAVRQITRFMKKAEVPCTKQRTEAAFHKYVLTDMELKDVNEKFRNGHEDSTLRAVADILVGSLFSDISQQGLRCRHGPGATAERLSSSERSLIRYWPIRAEPWFPSSYHAVPNAGHWKRLRELSLLSEAAEPPVRVVAVPKTLKTPRIIAVEPSHMMYMQQSMMQYMVDRIQTHPLTRGSIRFSDQVHNMRSAQVESLKKNRATIDLSEASDRVSLELVKYIFGGEQIYNYLYACRTSKALLPDGTTLTLEKFCSMGSATCFPIESFVFYCLILAAMHDARSIRPTSQSIRMFSRLVDVYGDDLIVPVQLLSFVIDKLESYGLQVNRGKSFSASYFRESCGGDYYKGYPVKPVYLRVHPTAIDDAFDPNVLASLVQTSNQFYSQGLWKTCFEVRSFVDKKLREVVKPRRLRKGISAYPRIAYRRNFNIDEDSLVSDRGCFFYSVMHDSYDRWNSKLHRFESFTVTVSPVKEKDSNSPWFEMVTEPREALCPPEKRVNYYTPDQQYIACLFKSMSNIGNDNSVDWESSGRPRNLRLRTGWVW</sequence>
<evidence type="ECO:0000259" key="10">
    <source>
        <dbReference type="PROSITE" id="PS50522"/>
    </source>
</evidence>
<proteinExistence type="predicted"/>
<comment type="cofactor">
    <cofactor evidence="9">
        <name>Mg(2+)</name>
        <dbReference type="ChEBI" id="CHEBI:18420"/>
    </cofactor>
    <text evidence="9">Binds 2 Mg(2+) per subunit.</text>
</comment>
<evidence type="ECO:0000256" key="7">
    <source>
        <dbReference type="ARBA" id="ARBA00030248"/>
    </source>
</evidence>
<evidence type="ECO:0000256" key="8">
    <source>
        <dbReference type="ARBA" id="ARBA00048744"/>
    </source>
</evidence>
<keyword evidence="6" id="KW-0693">Viral RNA replication</keyword>
<dbReference type="GO" id="GO:0003968">
    <property type="term" value="F:RNA-directed RNA polymerase activity"/>
    <property type="evidence" value="ECO:0007669"/>
    <property type="project" value="UniProtKB-KW"/>
</dbReference>
<feature type="binding site" evidence="9">
    <location>
        <position position="407"/>
    </location>
    <ligand>
        <name>Mg(2+)</name>
        <dbReference type="ChEBI" id="CHEBI:18420"/>
        <label>2</label>
    </ligand>
</feature>
<dbReference type="GO" id="GO:0039694">
    <property type="term" value="P:viral RNA genome replication"/>
    <property type="evidence" value="ECO:0007669"/>
    <property type="project" value="InterPro"/>
</dbReference>
<evidence type="ECO:0000313" key="12">
    <source>
        <dbReference type="Proteomes" id="UP000681145"/>
    </source>
</evidence>
<accession>A0A8S5L4B3</accession>
<feature type="binding site" evidence="9">
    <location>
        <position position="311"/>
    </location>
    <ligand>
        <name>Mg(2+)</name>
        <dbReference type="ChEBI" id="CHEBI:18420"/>
        <label>2</label>
    </ligand>
</feature>
<keyword evidence="2 11" id="KW-0696">RNA-directed RNA polymerase</keyword>
<evidence type="ECO:0000256" key="6">
    <source>
        <dbReference type="ARBA" id="ARBA00022953"/>
    </source>
</evidence>
<organism evidence="11 12">
    <name type="scientific">ssRNA phage SRR6253161_3</name>
    <dbReference type="NCBI Taxonomy" id="2786490"/>
    <lineage>
        <taxon>Viruses</taxon>
        <taxon>Riboviria</taxon>
        <taxon>Orthornavirae</taxon>
        <taxon>Lenarviricota</taxon>
        <taxon>Leviviricetes</taxon>
        <taxon>Timlovirales</taxon>
        <taxon>Steitzviridae</taxon>
        <taxon>Churkhuvirus</taxon>
        <taxon>Churkhuvirus limenecus</taxon>
        <taxon>Nihlwovirus limenecus</taxon>
    </lineage>
</organism>
<feature type="domain" description="RdRp catalytic" evidence="10">
    <location>
        <begin position="296"/>
        <end position="439"/>
    </location>
</feature>
<dbReference type="InterPro" id="IPR005093">
    <property type="entry name" value="RNArep_beta"/>
</dbReference>
<feature type="binding site" evidence="9">
    <location>
        <position position="408"/>
    </location>
    <ligand>
        <name>Mg(2+)</name>
        <dbReference type="ChEBI" id="CHEBI:18420"/>
        <label>2</label>
    </ligand>
</feature>
<dbReference type="EC" id="2.7.7.48" evidence="1"/>
<evidence type="ECO:0000256" key="3">
    <source>
        <dbReference type="ARBA" id="ARBA00022679"/>
    </source>
</evidence>
<protein>
    <recommendedName>
        <fullName evidence="1">RNA-directed RNA polymerase</fullName>
        <ecNumber evidence="1">2.7.7.48</ecNumber>
    </recommendedName>
    <alternativeName>
        <fullName evidence="7">RNA replicase beta chain</fullName>
    </alternativeName>
</protein>
<name>A0A8S5L4B3_9VIRU</name>
<evidence type="ECO:0000256" key="5">
    <source>
        <dbReference type="ARBA" id="ARBA00022741"/>
    </source>
</evidence>
<keyword evidence="9" id="KW-0460">Magnesium</keyword>
<evidence type="ECO:0000256" key="1">
    <source>
        <dbReference type="ARBA" id="ARBA00012494"/>
    </source>
</evidence>
<reference evidence="11" key="1">
    <citation type="submission" date="2020-09" db="EMBL/GenBank/DDBJ databases">
        <title>Leviviricetes taxonomy.</title>
        <authorList>
            <person name="Stockdale S.R."/>
            <person name="Callanan J."/>
            <person name="Adriaenssens E.M."/>
            <person name="Kuhn J.H."/>
            <person name="Rumnieks J."/>
            <person name="Shkoporov A."/>
            <person name="Draper L.A."/>
            <person name="Ross P."/>
            <person name="Hill C."/>
        </authorList>
    </citation>
    <scope>NUCLEOTIDE SEQUENCE</scope>
</reference>
<dbReference type="GO" id="GO:0046872">
    <property type="term" value="F:metal ion binding"/>
    <property type="evidence" value="ECO:0007669"/>
    <property type="project" value="UniProtKB-KW"/>
</dbReference>
<evidence type="ECO:0000313" key="11">
    <source>
        <dbReference type="EMBL" id="DAD52536.1"/>
    </source>
</evidence>
<keyword evidence="3" id="KW-0808">Transferase</keyword>
<dbReference type="PROSITE" id="PS50522">
    <property type="entry name" value="RDRP_PHAGE"/>
    <property type="match status" value="1"/>
</dbReference>
<keyword evidence="9" id="KW-0479">Metal-binding</keyword>
<dbReference type="Proteomes" id="UP000681145">
    <property type="component" value="Segment"/>
</dbReference>
<evidence type="ECO:0000256" key="9">
    <source>
        <dbReference type="PIRSR" id="PIRSR605093-1"/>
    </source>
</evidence>